<dbReference type="EMBL" id="CAJVQC010055693">
    <property type="protein sequence ID" value="CAG8795644.1"/>
    <property type="molecule type" value="Genomic_DNA"/>
</dbReference>
<protein>
    <submittedName>
        <fullName evidence="1">11069_t:CDS:1</fullName>
    </submittedName>
</protein>
<evidence type="ECO:0000313" key="2">
    <source>
        <dbReference type="Proteomes" id="UP000789920"/>
    </source>
</evidence>
<comment type="caution">
    <text evidence="1">The sequence shown here is derived from an EMBL/GenBank/DDBJ whole genome shotgun (WGS) entry which is preliminary data.</text>
</comment>
<proteinExistence type="predicted"/>
<evidence type="ECO:0000313" key="1">
    <source>
        <dbReference type="EMBL" id="CAG8795644.1"/>
    </source>
</evidence>
<keyword evidence="2" id="KW-1185">Reference proteome</keyword>
<feature type="non-terminal residue" evidence="1">
    <location>
        <position position="1"/>
    </location>
</feature>
<reference evidence="1" key="1">
    <citation type="submission" date="2021-06" db="EMBL/GenBank/DDBJ databases">
        <authorList>
            <person name="Kallberg Y."/>
            <person name="Tangrot J."/>
            <person name="Rosling A."/>
        </authorList>
    </citation>
    <scope>NUCLEOTIDE SEQUENCE</scope>
    <source>
        <strain evidence="1">MA461A</strain>
    </source>
</reference>
<feature type="non-terminal residue" evidence="1">
    <location>
        <position position="176"/>
    </location>
</feature>
<accession>A0ACA9RJM7</accession>
<gene>
    <name evidence="1" type="ORF">RPERSI_LOCUS20001</name>
</gene>
<organism evidence="1 2">
    <name type="scientific">Racocetra persica</name>
    <dbReference type="NCBI Taxonomy" id="160502"/>
    <lineage>
        <taxon>Eukaryota</taxon>
        <taxon>Fungi</taxon>
        <taxon>Fungi incertae sedis</taxon>
        <taxon>Mucoromycota</taxon>
        <taxon>Glomeromycotina</taxon>
        <taxon>Glomeromycetes</taxon>
        <taxon>Diversisporales</taxon>
        <taxon>Gigasporaceae</taxon>
        <taxon>Racocetra</taxon>
    </lineage>
</organism>
<dbReference type="Proteomes" id="UP000789920">
    <property type="component" value="Unassembled WGS sequence"/>
</dbReference>
<sequence>WATFEKLPNIDRSDLGRNNRNAKDEKSLCELALVAKFGPIINESDLKILEKTIETSVLDHMVAIDENNSKLNKMMNTPSRRKQEQKSKNSDIDFDALTISESAKKLVLSQAITTSTPTSSPSHNDATRSQKSSITDLLELLLTPAWAKETFKKINTLLSLEIVVFTTESNILLTPD</sequence>
<name>A0ACA9RJM7_9GLOM</name>